<dbReference type="PANTHER" id="PTHR31404">
    <property type="entry name" value="MITOCHONDRIAL GENOME MAINTENANCE PROTEIN MGM101"/>
    <property type="match status" value="1"/>
</dbReference>
<protein>
    <recommendedName>
        <fullName evidence="3">Mitochondrial genome maintenance protein MGM101</fullName>
    </recommendedName>
</protein>
<proteinExistence type="inferred from homology"/>
<evidence type="ECO:0000313" key="12">
    <source>
        <dbReference type="Proteomes" id="UP000237144"/>
    </source>
</evidence>
<dbReference type="GO" id="GO:0003697">
    <property type="term" value="F:single-stranded DNA binding"/>
    <property type="evidence" value="ECO:0007669"/>
    <property type="project" value="InterPro"/>
</dbReference>
<evidence type="ECO:0000256" key="6">
    <source>
        <dbReference type="ARBA" id="ARBA00023125"/>
    </source>
</evidence>
<keyword evidence="4" id="KW-0227">DNA damage</keyword>
<feature type="compositionally biased region" description="Low complexity" evidence="10">
    <location>
        <begin position="85"/>
        <end position="101"/>
    </location>
</feature>
<sequence length="315" mass="33400">MLSTTRVLLQAAATRPAPYRRAAAAASSTSPTSARAATPAPALSAAARAPTYASTPASQQALDPFGSSADEELSKVAPLAPPPSSASSSPRPRRTTPAAAAVDRSPLAEFGTPPFPASYADQLARAQLAEAEGPVASGSGIDWTTAWNGLGTAVISPEQAQLLMRPLTAEEIQIKPDGLLYLPEILYRRILNTTLGPGQWGLVPRGPETIQKGILTREWGLVVGGRLVSVARGEQQFFDPSGLPTAAEACKSNALMRCCKDLGIAGELWDPTFIRAFKKTQCVEAWVEHVGTGKKQKRWKKKGGQFEYPLKEVSN</sequence>
<comment type="subcellular location">
    <subcellularLocation>
        <location evidence="1">Mitochondrion matrix</location>
        <location evidence="1">Mitochondrion nucleoid</location>
    </subcellularLocation>
</comment>
<name>A0A2S5BF19_9BASI</name>
<keyword evidence="5" id="KW-0809">Transit peptide</keyword>
<comment type="caution">
    <text evidence="11">The sequence shown here is derived from an EMBL/GenBank/DDBJ whole genome shotgun (WGS) entry which is preliminary data.</text>
</comment>
<dbReference type="AlphaFoldDB" id="A0A2S5BF19"/>
<feature type="region of interest" description="Disordered" evidence="10">
    <location>
        <begin position="1"/>
        <end position="107"/>
    </location>
</feature>
<evidence type="ECO:0000256" key="4">
    <source>
        <dbReference type="ARBA" id="ARBA00022763"/>
    </source>
</evidence>
<evidence type="ECO:0000256" key="8">
    <source>
        <dbReference type="ARBA" id="ARBA00023204"/>
    </source>
</evidence>
<dbReference type="STRING" id="741276.A0A2S5BF19"/>
<evidence type="ECO:0000256" key="5">
    <source>
        <dbReference type="ARBA" id="ARBA00022946"/>
    </source>
</evidence>
<dbReference type="GO" id="GO:0036297">
    <property type="term" value="P:interstrand cross-link repair"/>
    <property type="evidence" value="ECO:0007669"/>
    <property type="project" value="TreeGrafter"/>
</dbReference>
<evidence type="ECO:0000256" key="1">
    <source>
        <dbReference type="ARBA" id="ARBA00004436"/>
    </source>
</evidence>
<feature type="compositionally biased region" description="Low complexity" evidence="10">
    <location>
        <begin position="11"/>
        <end position="58"/>
    </location>
</feature>
<dbReference type="PANTHER" id="PTHR31404:SF0">
    <property type="entry name" value="MITOCHONDRIAL GENOME MAINTENANCE PROTEIN MGM101"/>
    <property type="match status" value="1"/>
</dbReference>
<keyword evidence="6" id="KW-0238">DNA-binding</keyword>
<evidence type="ECO:0000256" key="2">
    <source>
        <dbReference type="ARBA" id="ARBA00007053"/>
    </source>
</evidence>
<accession>A0A2S5BF19</accession>
<gene>
    <name evidence="11" type="ORF">BMF94_1594</name>
</gene>
<evidence type="ECO:0000313" key="11">
    <source>
        <dbReference type="EMBL" id="POY75364.1"/>
    </source>
</evidence>
<evidence type="ECO:0000256" key="7">
    <source>
        <dbReference type="ARBA" id="ARBA00023128"/>
    </source>
</evidence>
<dbReference type="GO" id="GO:0000262">
    <property type="term" value="C:mitochondrial chromosome"/>
    <property type="evidence" value="ECO:0007669"/>
    <property type="project" value="InterPro"/>
</dbReference>
<reference evidence="11 12" key="1">
    <citation type="journal article" date="2018" name="Front. Microbiol.">
        <title>Prospects for Fungal Bioremediation of Acidic Radioactive Waste Sites: Characterization and Genome Sequence of Rhodotorula taiwanensis MD1149.</title>
        <authorList>
            <person name="Tkavc R."/>
            <person name="Matrosova V.Y."/>
            <person name="Grichenko O.E."/>
            <person name="Gostincar C."/>
            <person name="Volpe R.P."/>
            <person name="Klimenkova P."/>
            <person name="Gaidamakova E.K."/>
            <person name="Zhou C.E."/>
            <person name="Stewart B.J."/>
            <person name="Lyman M.G."/>
            <person name="Malfatti S.A."/>
            <person name="Rubinfeld B."/>
            <person name="Courtot M."/>
            <person name="Singh J."/>
            <person name="Dalgard C.L."/>
            <person name="Hamilton T."/>
            <person name="Frey K.G."/>
            <person name="Gunde-Cimerman N."/>
            <person name="Dugan L."/>
            <person name="Daly M.J."/>
        </authorList>
    </citation>
    <scope>NUCLEOTIDE SEQUENCE [LARGE SCALE GENOMIC DNA]</scope>
    <source>
        <strain evidence="11 12">MD1149</strain>
    </source>
</reference>
<comment type="similarity">
    <text evidence="2">Belongs to the MGM101 family.</text>
</comment>
<keyword evidence="12" id="KW-1185">Reference proteome</keyword>
<evidence type="ECO:0000256" key="9">
    <source>
        <dbReference type="ARBA" id="ARBA00023271"/>
    </source>
</evidence>
<dbReference type="EMBL" id="PJQD01000017">
    <property type="protein sequence ID" value="POY75364.1"/>
    <property type="molecule type" value="Genomic_DNA"/>
</dbReference>
<dbReference type="Proteomes" id="UP000237144">
    <property type="component" value="Unassembled WGS sequence"/>
</dbReference>
<keyword evidence="7" id="KW-0496">Mitochondrion</keyword>
<organism evidence="11 12">
    <name type="scientific">Rhodotorula taiwanensis</name>
    <dbReference type="NCBI Taxonomy" id="741276"/>
    <lineage>
        <taxon>Eukaryota</taxon>
        <taxon>Fungi</taxon>
        <taxon>Dikarya</taxon>
        <taxon>Basidiomycota</taxon>
        <taxon>Pucciniomycotina</taxon>
        <taxon>Microbotryomycetes</taxon>
        <taxon>Sporidiobolales</taxon>
        <taxon>Sporidiobolaceae</taxon>
        <taxon>Rhodotorula</taxon>
    </lineage>
</organism>
<evidence type="ECO:0000256" key="10">
    <source>
        <dbReference type="SAM" id="MobiDB-lite"/>
    </source>
</evidence>
<dbReference type="InterPro" id="IPR009446">
    <property type="entry name" value="Mgm101"/>
</dbReference>
<dbReference type="OrthoDB" id="17164at2759"/>
<dbReference type="GO" id="GO:0000725">
    <property type="term" value="P:recombinational repair"/>
    <property type="evidence" value="ECO:0007669"/>
    <property type="project" value="TreeGrafter"/>
</dbReference>
<keyword evidence="9" id="KW-1135">Mitochondrion nucleoid</keyword>
<dbReference type="Pfam" id="PF06420">
    <property type="entry name" value="Mgm101p"/>
    <property type="match status" value="1"/>
</dbReference>
<keyword evidence="8" id="KW-0234">DNA repair</keyword>
<evidence type="ECO:0000256" key="3">
    <source>
        <dbReference type="ARBA" id="ARBA00013628"/>
    </source>
</evidence>